<dbReference type="PANTHER" id="PTHR47814:SF1">
    <property type="entry name" value="PEPTIDYL-TRNA HYDROLASE ARFB"/>
    <property type="match status" value="1"/>
</dbReference>
<evidence type="ECO:0000256" key="1">
    <source>
        <dbReference type="SAM" id="MobiDB-lite"/>
    </source>
</evidence>
<dbReference type="InterPro" id="IPR000352">
    <property type="entry name" value="Pep_chain_release_fac_I"/>
</dbReference>
<dbReference type="Proteomes" id="UP000601990">
    <property type="component" value="Unassembled WGS sequence"/>
</dbReference>
<sequence length="141" mass="15870">MVDVTLLPALPEEELEERFIRASGPGGQNVNKVSTAVELRFDAAHSPSLPDEVRARLLKLAGRRATSEGVIVICAQRFRTQDRNRADARGRLAELIARAHEKPLARVATRPTKAAKLRRLEAKRTQGERKRQRTRRTSIDE</sequence>
<dbReference type="EC" id="3.1.1.29" evidence="3"/>
<dbReference type="Gene3D" id="3.30.160.20">
    <property type="match status" value="1"/>
</dbReference>
<organism evidence="3 4">
    <name type="scientific">Aromatoleum buckelii</name>
    <dbReference type="NCBI Taxonomy" id="200254"/>
    <lineage>
        <taxon>Bacteria</taxon>
        <taxon>Pseudomonadati</taxon>
        <taxon>Pseudomonadota</taxon>
        <taxon>Betaproteobacteria</taxon>
        <taxon>Rhodocyclales</taxon>
        <taxon>Rhodocyclaceae</taxon>
        <taxon>Aromatoleum</taxon>
    </lineage>
</organism>
<proteinExistence type="predicted"/>
<feature type="domain" description="Prokaryotic-type class I peptide chain release factors" evidence="2">
    <location>
        <begin position="21"/>
        <end position="37"/>
    </location>
</feature>
<evidence type="ECO:0000259" key="2">
    <source>
        <dbReference type="PROSITE" id="PS00745"/>
    </source>
</evidence>
<dbReference type="EMBL" id="WTVH01000022">
    <property type="protein sequence ID" value="NMF94025.1"/>
    <property type="molecule type" value="Genomic_DNA"/>
</dbReference>
<dbReference type="GO" id="GO:0004045">
    <property type="term" value="F:peptidyl-tRNA hydrolase activity"/>
    <property type="evidence" value="ECO:0007669"/>
    <property type="project" value="UniProtKB-EC"/>
</dbReference>
<dbReference type="SUPFAM" id="SSF110916">
    <property type="entry name" value="Peptidyl-tRNA hydrolase domain-like"/>
    <property type="match status" value="1"/>
</dbReference>
<dbReference type="Pfam" id="PF00472">
    <property type="entry name" value="RF-1"/>
    <property type="match status" value="1"/>
</dbReference>
<evidence type="ECO:0000313" key="3">
    <source>
        <dbReference type="EMBL" id="NMF94025.1"/>
    </source>
</evidence>
<feature type="region of interest" description="Disordered" evidence="1">
    <location>
        <begin position="104"/>
        <end position="141"/>
    </location>
</feature>
<accession>A0ABX1N454</accession>
<dbReference type="NCBIfam" id="NF006718">
    <property type="entry name" value="PRK09256.1"/>
    <property type="match status" value="1"/>
</dbReference>
<comment type="caution">
    <text evidence="3">The sequence shown here is derived from an EMBL/GenBank/DDBJ whole genome shotgun (WGS) entry which is preliminary data.</text>
</comment>
<feature type="compositionally biased region" description="Basic and acidic residues" evidence="1">
    <location>
        <begin position="118"/>
        <end position="129"/>
    </location>
</feature>
<name>A0ABX1N454_9RHOO</name>
<dbReference type="PROSITE" id="PS00745">
    <property type="entry name" value="RF_PROK_I"/>
    <property type="match status" value="1"/>
</dbReference>
<dbReference type="RefSeq" id="WP_169199269.1">
    <property type="nucleotide sequence ID" value="NZ_WTVH02000008.1"/>
</dbReference>
<protein>
    <submittedName>
        <fullName evidence="3">Aminoacyl-tRNA hydrolase</fullName>
        <ecNumber evidence="3">3.1.1.29</ecNumber>
    </submittedName>
</protein>
<evidence type="ECO:0000313" key="4">
    <source>
        <dbReference type="Proteomes" id="UP000601990"/>
    </source>
</evidence>
<keyword evidence="3" id="KW-0378">Hydrolase</keyword>
<keyword evidence="4" id="KW-1185">Reference proteome</keyword>
<dbReference type="PANTHER" id="PTHR47814">
    <property type="entry name" value="PEPTIDYL-TRNA HYDROLASE ARFB"/>
    <property type="match status" value="1"/>
</dbReference>
<gene>
    <name evidence="3" type="ORF">GO608_11880</name>
</gene>
<reference evidence="3" key="1">
    <citation type="submission" date="2019-12" db="EMBL/GenBank/DDBJ databases">
        <title>Comparative genomics gives insights into the taxonomy of the Azoarcus-Aromatoleum group and reveals separate origins of nif in the plant-associated Azoarcus and non-plant-associated Aromatoleum sub-groups.</title>
        <authorList>
            <person name="Lafos M."/>
            <person name="Maluk M."/>
            <person name="Batista M."/>
            <person name="Junghare M."/>
            <person name="Carmona M."/>
            <person name="Faoro H."/>
            <person name="Cruz L.M."/>
            <person name="Battistoni F."/>
            <person name="De Souza E."/>
            <person name="Pedrosa F."/>
            <person name="Chen W.-M."/>
            <person name="Poole P.S."/>
            <person name="Dixon R.A."/>
            <person name="James E.K."/>
        </authorList>
    </citation>
    <scope>NUCLEOTIDE SEQUENCE</scope>
    <source>
        <strain evidence="3">U120</strain>
    </source>
</reference>
<feature type="compositionally biased region" description="Basic residues" evidence="1">
    <location>
        <begin position="130"/>
        <end position="141"/>
    </location>
</feature>